<evidence type="ECO:0000313" key="6">
    <source>
        <dbReference type="EMBL" id="CAI2362805.1"/>
    </source>
</evidence>
<dbReference type="Gene3D" id="3.40.50.1440">
    <property type="entry name" value="Tubulin/FtsZ, GTPase domain"/>
    <property type="match status" value="1"/>
</dbReference>
<protein>
    <recommendedName>
        <fullName evidence="5">Tubulin/FtsZ GTPase domain-containing protein</fullName>
    </recommendedName>
</protein>
<evidence type="ECO:0000256" key="4">
    <source>
        <dbReference type="ARBA" id="ARBA00023134"/>
    </source>
</evidence>
<evidence type="ECO:0000256" key="2">
    <source>
        <dbReference type="ARBA" id="ARBA00022701"/>
    </source>
</evidence>
<evidence type="ECO:0000313" key="7">
    <source>
        <dbReference type="Proteomes" id="UP001295684"/>
    </source>
</evidence>
<dbReference type="SUPFAM" id="SSF52490">
    <property type="entry name" value="Tubulin nucleotide-binding domain-like"/>
    <property type="match status" value="1"/>
</dbReference>
<dbReference type="PANTHER" id="PTHR11588">
    <property type="entry name" value="TUBULIN"/>
    <property type="match status" value="1"/>
</dbReference>
<proteinExistence type="inferred from homology"/>
<dbReference type="Proteomes" id="UP001295684">
    <property type="component" value="Unassembled WGS sequence"/>
</dbReference>
<feature type="domain" description="Tubulin/FtsZ GTPase" evidence="5">
    <location>
        <begin position="36"/>
        <end position="212"/>
    </location>
</feature>
<comment type="caution">
    <text evidence="6">The sequence shown here is derived from an EMBL/GenBank/DDBJ whole genome shotgun (WGS) entry which is preliminary data.</text>
</comment>
<evidence type="ECO:0000256" key="1">
    <source>
        <dbReference type="ARBA" id="ARBA00009636"/>
    </source>
</evidence>
<evidence type="ECO:0000256" key="3">
    <source>
        <dbReference type="ARBA" id="ARBA00022741"/>
    </source>
</evidence>
<evidence type="ECO:0000259" key="5">
    <source>
        <dbReference type="Pfam" id="PF00091"/>
    </source>
</evidence>
<dbReference type="InterPro" id="IPR003008">
    <property type="entry name" value="Tubulin_FtsZ_GTPase"/>
</dbReference>
<sequence length="426" mass="48675">MLEEHSIDTTGHYIENNNDSYTSVYGNNTQCLDLIENADVYFKQSEEKYTGKTIYKPRSILLDEGASDIEKILCKSSSKCLDPSSIIYNNGCNAKNSFKYPEENNEQSNSQHFLSEVRKKIEESDRIPEIQIIFSLEGSVQSRFFNHDMISGLILDETSSAEVVAHALFPDVEAGSYPVGLGLYNSVEGMCNLIELSSISFIYTNHGMSKINELMYPQDHFEDSNLFGYELEWEKNNHVVADYISDLTSISRFPMYSSSCYRKIATNMVQFPRIHFLTGFLSPLGTTEPQSAEDLFKNLHTHNLSLASFIQLSPPENFEKPTANQDVWMEDRESERVWNNIESSLLTSSGIFRLSEPEDTSEIEMLYEDYCPNNNENSTHQAFSDMPRVNPLTKEKFASHAAITVNSHAIKKGLRYLFPYSQIRRR</sequence>
<organism evidence="6 7">
    <name type="scientific">Euplotes crassus</name>
    <dbReference type="NCBI Taxonomy" id="5936"/>
    <lineage>
        <taxon>Eukaryota</taxon>
        <taxon>Sar</taxon>
        <taxon>Alveolata</taxon>
        <taxon>Ciliophora</taxon>
        <taxon>Intramacronucleata</taxon>
        <taxon>Spirotrichea</taxon>
        <taxon>Hypotrichia</taxon>
        <taxon>Euplotida</taxon>
        <taxon>Euplotidae</taxon>
        <taxon>Moneuplotes</taxon>
    </lineage>
</organism>
<keyword evidence="3" id="KW-0547">Nucleotide-binding</keyword>
<dbReference type="InterPro" id="IPR036525">
    <property type="entry name" value="Tubulin/FtsZ_GTPase_sf"/>
</dbReference>
<keyword evidence="7" id="KW-1185">Reference proteome</keyword>
<name>A0AAD1X9X8_EUPCR</name>
<dbReference type="GO" id="GO:0007017">
    <property type="term" value="P:microtubule-based process"/>
    <property type="evidence" value="ECO:0007669"/>
    <property type="project" value="InterPro"/>
</dbReference>
<dbReference type="EMBL" id="CAMPGE010003961">
    <property type="protein sequence ID" value="CAI2362805.1"/>
    <property type="molecule type" value="Genomic_DNA"/>
</dbReference>
<dbReference type="AlphaFoldDB" id="A0AAD1X9X8"/>
<gene>
    <name evidence="6" type="ORF">ECRASSUSDP1_LOCUS4133</name>
</gene>
<dbReference type="Pfam" id="PF00091">
    <property type="entry name" value="Tubulin"/>
    <property type="match status" value="1"/>
</dbReference>
<comment type="similarity">
    <text evidence="1">Belongs to the tubulin family.</text>
</comment>
<dbReference type="GO" id="GO:0005525">
    <property type="term" value="F:GTP binding"/>
    <property type="evidence" value="ECO:0007669"/>
    <property type="project" value="UniProtKB-KW"/>
</dbReference>
<accession>A0AAD1X9X8</accession>
<dbReference type="GO" id="GO:0005874">
    <property type="term" value="C:microtubule"/>
    <property type="evidence" value="ECO:0007669"/>
    <property type="project" value="UniProtKB-KW"/>
</dbReference>
<keyword evidence="2" id="KW-0493">Microtubule</keyword>
<keyword evidence="4" id="KW-0342">GTP-binding</keyword>
<dbReference type="InterPro" id="IPR000217">
    <property type="entry name" value="Tubulin"/>
</dbReference>
<reference evidence="6" key="1">
    <citation type="submission" date="2023-07" db="EMBL/GenBank/DDBJ databases">
        <authorList>
            <consortium name="AG Swart"/>
            <person name="Singh M."/>
            <person name="Singh A."/>
            <person name="Seah K."/>
            <person name="Emmerich C."/>
        </authorList>
    </citation>
    <scope>NUCLEOTIDE SEQUENCE</scope>
    <source>
        <strain evidence="6">DP1</strain>
    </source>
</reference>